<evidence type="ECO:0000256" key="4">
    <source>
        <dbReference type="SAM" id="Coils"/>
    </source>
</evidence>
<evidence type="ECO:0000313" key="7">
    <source>
        <dbReference type="Proteomes" id="UP000652231"/>
    </source>
</evidence>
<accession>A0A8J2VF92</accession>
<dbReference type="Gene3D" id="1.10.287.130">
    <property type="match status" value="1"/>
</dbReference>
<dbReference type="CDD" id="cd00082">
    <property type="entry name" value="HisKA"/>
    <property type="match status" value="1"/>
</dbReference>
<dbReference type="Gene3D" id="3.30.565.10">
    <property type="entry name" value="Histidine kinase-like ATPase, C-terminal domain"/>
    <property type="match status" value="1"/>
</dbReference>
<dbReference type="SMART" id="SM00388">
    <property type="entry name" value="HisKA"/>
    <property type="match status" value="1"/>
</dbReference>
<dbReference type="Pfam" id="PF00512">
    <property type="entry name" value="HisKA"/>
    <property type="match status" value="1"/>
</dbReference>
<evidence type="ECO:0000256" key="1">
    <source>
        <dbReference type="ARBA" id="ARBA00000085"/>
    </source>
</evidence>
<reference evidence="6" key="2">
    <citation type="submission" date="2020-09" db="EMBL/GenBank/DDBJ databases">
        <authorList>
            <person name="Sun Q."/>
            <person name="Zhou Y."/>
        </authorList>
    </citation>
    <scope>NUCLEOTIDE SEQUENCE</scope>
    <source>
        <strain evidence="6">CGMCC 1.12924</strain>
    </source>
</reference>
<evidence type="ECO:0000256" key="2">
    <source>
        <dbReference type="ARBA" id="ARBA00012438"/>
    </source>
</evidence>
<organism evidence="6 7">
    <name type="scientific">Planktosalinus lacus</name>
    <dbReference type="NCBI Taxonomy" id="1526573"/>
    <lineage>
        <taxon>Bacteria</taxon>
        <taxon>Pseudomonadati</taxon>
        <taxon>Bacteroidota</taxon>
        <taxon>Flavobacteriia</taxon>
        <taxon>Flavobacteriales</taxon>
        <taxon>Flavobacteriaceae</taxon>
        <taxon>Planktosalinus</taxon>
    </lineage>
</organism>
<name>A0A8J2VF92_9FLAO</name>
<sequence length="363" mass="40341">MNQHLKHILEFIESANHLSEDEKAALLKSIKNAENELAIALFKLERTEKVKRTTAILLEETIEELEQKRKSIEETNQALNNSLTELKATQNQLIQSEKMASLGELTAGIAHEIQNPLNFVNNFSEVSKELLEEMLEELKNGDTEEVNAIAKDVIENLEKINHHGKRADGIVKGMLQHSRSSSGEKELTDINKLTDEYLRLAYHGLRAKDKSFNATLNTSFDESLEKIEVIPQDIGRVILNLITNAFYACTERSRSAVSEKKLHQPENYEPTVSVSTKKSNNNVLITVEDNGNGIPQAIVDKIFQPFFTTKPTGQGTGLGLSLSYDIIKAHGGIINVETKQNEGLPAGKAGTEFIISLPTNKAV</sequence>
<dbReference type="InterPro" id="IPR003661">
    <property type="entry name" value="HisK_dim/P_dom"/>
</dbReference>
<keyword evidence="4" id="KW-0175">Coiled coil</keyword>
<gene>
    <name evidence="6" type="ORF">GCM10011312_26030</name>
</gene>
<dbReference type="PANTHER" id="PTHR43065">
    <property type="entry name" value="SENSOR HISTIDINE KINASE"/>
    <property type="match status" value="1"/>
</dbReference>
<dbReference type="InterPro" id="IPR003594">
    <property type="entry name" value="HATPase_dom"/>
</dbReference>
<comment type="caution">
    <text evidence="6">The sequence shown here is derived from an EMBL/GenBank/DDBJ whole genome shotgun (WGS) entry which is preliminary data.</text>
</comment>
<keyword evidence="7" id="KW-1185">Reference proteome</keyword>
<evidence type="ECO:0000259" key="5">
    <source>
        <dbReference type="PROSITE" id="PS50109"/>
    </source>
</evidence>
<dbReference type="PANTHER" id="PTHR43065:SF42">
    <property type="entry name" value="TWO-COMPONENT SENSOR PPRA"/>
    <property type="match status" value="1"/>
</dbReference>
<dbReference type="AlphaFoldDB" id="A0A8J2VF92"/>
<dbReference type="GO" id="GO:0000155">
    <property type="term" value="F:phosphorelay sensor kinase activity"/>
    <property type="evidence" value="ECO:0007669"/>
    <property type="project" value="InterPro"/>
</dbReference>
<dbReference type="SUPFAM" id="SSF47384">
    <property type="entry name" value="Homodimeric domain of signal transducing histidine kinase"/>
    <property type="match status" value="1"/>
</dbReference>
<dbReference type="SUPFAM" id="SSF55874">
    <property type="entry name" value="ATPase domain of HSP90 chaperone/DNA topoisomerase II/histidine kinase"/>
    <property type="match status" value="1"/>
</dbReference>
<dbReference type="InterPro" id="IPR036097">
    <property type="entry name" value="HisK_dim/P_sf"/>
</dbReference>
<evidence type="ECO:0000313" key="6">
    <source>
        <dbReference type="EMBL" id="GGE01384.1"/>
    </source>
</evidence>
<dbReference type="Proteomes" id="UP000652231">
    <property type="component" value="Unassembled WGS sequence"/>
</dbReference>
<dbReference type="EMBL" id="BMGK01000014">
    <property type="protein sequence ID" value="GGE01384.1"/>
    <property type="molecule type" value="Genomic_DNA"/>
</dbReference>
<dbReference type="SMART" id="SM00387">
    <property type="entry name" value="HATPase_c"/>
    <property type="match status" value="1"/>
</dbReference>
<dbReference type="InterPro" id="IPR004358">
    <property type="entry name" value="Sig_transdc_His_kin-like_C"/>
</dbReference>
<comment type="catalytic activity">
    <reaction evidence="1">
        <text>ATP + protein L-histidine = ADP + protein N-phospho-L-histidine.</text>
        <dbReference type="EC" id="2.7.13.3"/>
    </reaction>
</comment>
<dbReference type="InterPro" id="IPR036890">
    <property type="entry name" value="HATPase_C_sf"/>
</dbReference>
<dbReference type="EC" id="2.7.13.3" evidence="2"/>
<dbReference type="RefSeq" id="WP_188443249.1">
    <property type="nucleotide sequence ID" value="NZ_BMGK01000014.1"/>
</dbReference>
<feature type="domain" description="Histidine kinase" evidence="5">
    <location>
        <begin position="108"/>
        <end position="361"/>
    </location>
</feature>
<dbReference type="InterPro" id="IPR005467">
    <property type="entry name" value="His_kinase_dom"/>
</dbReference>
<dbReference type="Pfam" id="PF02518">
    <property type="entry name" value="HATPase_c"/>
    <property type="match status" value="1"/>
</dbReference>
<dbReference type="PRINTS" id="PR00344">
    <property type="entry name" value="BCTRLSENSOR"/>
</dbReference>
<proteinExistence type="predicted"/>
<dbReference type="PROSITE" id="PS50109">
    <property type="entry name" value="HIS_KIN"/>
    <property type="match status" value="1"/>
</dbReference>
<reference evidence="6" key="1">
    <citation type="journal article" date="2014" name="Int. J. Syst. Evol. Microbiol.">
        <title>Complete genome sequence of Corynebacterium casei LMG S-19264T (=DSM 44701T), isolated from a smear-ripened cheese.</title>
        <authorList>
            <consortium name="US DOE Joint Genome Institute (JGI-PGF)"/>
            <person name="Walter F."/>
            <person name="Albersmeier A."/>
            <person name="Kalinowski J."/>
            <person name="Ruckert C."/>
        </authorList>
    </citation>
    <scope>NUCLEOTIDE SEQUENCE</scope>
    <source>
        <strain evidence="6">CGMCC 1.12924</strain>
    </source>
</reference>
<protein>
    <recommendedName>
        <fullName evidence="2">histidine kinase</fullName>
        <ecNumber evidence="2">2.7.13.3</ecNumber>
    </recommendedName>
</protein>
<feature type="coiled-coil region" evidence="4">
    <location>
        <begin position="16"/>
        <end position="92"/>
    </location>
</feature>
<keyword evidence="3" id="KW-0597">Phosphoprotein</keyword>
<evidence type="ECO:0000256" key="3">
    <source>
        <dbReference type="ARBA" id="ARBA00022553"/>
    </source>
</evidence>